<feature type="non-terminal residue" evidence="4">
    <location>
        <position position="1"/>
    </location>
</feature>
<evidence type="ECO:0000256" key="2">
    <source>
        <dbReference type="ARBA" id="ARBA00022448"/>
    </source>
</evidence>
<proteinExistence type="inferred from homology"/>
<dbReference type="InterPro" id="IPR017871">
    <property type="entry name" value="ABC_transporter-like_CS"/>
</dbReference>
<dbReference type="EMBL" id="BARS01027914">
    <property type="protein sequence ID" value="GAG02353.1"/>
    <property type="molecule type" value="Genomic_DNA"/>
</dbReference>
<comment type="similarity">
    <text evidence="1">Belongs to the ABC transporter superfamily.</text>
</comment>
<reference evidence="4" key="1">
    <citation type="journal article" date="2014" name="Front. Microbiol.">
        <title>High frequency of phylogenetically diverse reductive dehalogenase-homologous genes in deep subseafloor sedimentary metagenomes.</title>
        <authorList>
            <person name="Kawai M."/>
            <person name="Futagami T."/>
            <person name="Toyoda A."/>
            <person name="Takaki Y."/>
            <person name="Nishi S."/>
            <person name="Hori S."/>
            <person name="Arai W."/>
            <person name="Tsubouchi T."/>
            <person name="Morono Y."/>
            <person name="Uchiyama I."/>
            <person name="Ito T."/>
            <person name="Fujiyama A."/>
            <person name="Inagaki F."/>
            <person name="Takami H."/>
        </authorList>
    </citation>
    <scope>NUCLEOTIDE SEQUENCE</scope>
    <source>
        <strain evidence="4">Expedition CK06-06</strain>
    </source>
</reference>
<dbReference type="InterPro" id="IPR027417">
    <property type="entry name" value="P-loop_NTPase"/>
</dbReference>
<gene>
    <name evidence="4" type="ORF">S01H1_43802</name>
</gene>
<dbReference type="AlphaFoldDB" id="X0UPX9"/>
<accession>X0UPX9</accession>
<feature type="domain" description="ABC transporter" evidence="3">
    <location>
        <begin position="3"/>
        <end position="167"/>
    </location>
</feature>
<dbReference type="Gene3D" id="3.40.50.300">
    <property type="entry name" value="P-loop containing nucleotide triphosphate hydrolases"/>
    <property type="match status" value="1"/>
</dbReference>
<evidence type="ECO:0000259" key="3">
    <source>
        <dbReference type="PROSITE" id="PS50893"/>
    </source>
</evidence>
<feature type="non-terminal residue" evidence="4">
    <location>
        <position position="265"/>
    </location>
</feature>
<name>X0UPX9_9ZZZZ</name>
<evidence type="ECO:0000256" key="1">
    <source>
        <dbReference type="ARBA" id="ARBA00005417"/>
    </source>
</evidence>
<comment type="caution">
    <text evidence="4">The sequence shown here is derived from an EMBL/GenBank/DDBJ whole genome shotgun (WGS) entry which is preliminary data.</text>
</comment>
<dbReference type="InterPro" id="IPR003439">
    <property type="entry name" value="ABC_transporter-like_ATP-bd"/>
</dbReference>
<dbReference type="GO" id="GO:0005524">
    <property type="term" value="F:ATP binding"/>
    <property type="evidence" value="ECO:0007669"/>
    <property type="project" value="InterPro"/>
</dbReference>
<dbReference type="GO" id="GO:0016887">
    <property type="term" value="F:ATP hydrolysis activity"/>
    <property type="evidence" value="ECO:0007669"/>
    <property type="project" value="InterPro"/>
</dbReference>
<sequence length="265" mass="30456">DPVELRRNIGYVIQEIGLFPHLTVFENIAIVPRLLKWEQKKIERRIEEILELVTLNQSFAQKYPLQLSGGEKQRVGLARALAAEPEILLMDEPFGAIDPINRLKLQDSFLEIQEEIKKTIVFVTHDINEAIKLGDKIAIINEGNLIQYDNVSKILSDPANEFVENLLGQDRNIKALSLKKAKDYVLKDGFITVLDTESHESVEKKMKEKNIKIAFALDENNHLKSRFVLEKATETKKQKFIYNPAPWIIERQNNINEALSKMLEA</sequence>
<dbReference type="PANTHER" id="PTHR43117:SF4">
    <property type="entry name" value="OSMOPROTECTANT IMPORT ATP-BINDING PROTEIN OSMV"/>
    <property type="match status" value="1"/>
</dbReference>
<keyword evidence="2" id="KW-0813">Transport</keyword>
<dbReference type="Pfam" id="PF00005">
    <property type="entry name" value="ABC_tran"/>
    <property type="match status" value="1"/>
</dbReference>
<dbReference type="PROSITE" id="PS50893">
    <property type="entry name" value="ABC_TRANSPORTER_2"/>
    <property type="match status" value="1"/>
</dbReference>
<dbReference type="SUPFAM" id="SSF52540">
    <property type="entry name" value="P-loop containing nucleoside triphosphate hydrolases"/>
    <property type="match status" value="1"/>
</dbReference>
<dbReference type="PROSITE" id="PS00211">
    <property type="entry name" value="ABC_TRANSPORTER_1"/>
    <property type="match status" value="1"/>
</dbReference>
<dbReference type="PANTHER" id="PTHR43117">
    <property type="entry name" value="OSMOPROTECTANT IMPORT ATP-BINDING PROTEIN OSMV"/>
    <property type="match status" value="1"/>
</dbReference>
<evidence type="ECO:0000313" key="4">
    <source>
        <dbReference type="EMBL" id="GAG02353.1"/>
    </source>
</evidence>
<organism evidence="4">
    <name type="scientific">marine sediment metagenome</name>
    <dbReference type="NCBI Taxonomy" id="412755"/>
    <lineage>
        <taxon>unclassified sequences</taxon>
        <taxon>metagenomes</taxon>
        <taxon>ecological metagenomes</taxon>
    </lineage>
</organism>
<protein>
    <recommendedName>
        <fullName evidence="3">ABC transporter domain-containing protein</fullName>
    </recommendedName>
</protein>